<dbReference type="InterPro" id="IPR032307">
    <property type="entry name" value="PepSY_TM-like_2"/>
</dbReference>
<feature type="transmembrane region" description="Helical" evidence="1">
    <location>
        <begin position="228"/>
        <end position="250"/>
    </location>
</feature>
<reference evidence="3" key="1">
    <citation type="submission" date="2018-11" db="EMBL/GenBank/DDBJ databases">
        <title>Shewanella sp. M2.</title>
        <authorList>
            <person name="Hwang Y.J."/>
            <person name="Hwang C.Y."/>
        </authorList>
    </citation>
    <scope>NUCLEOTIDE SEQUENCE [LARGE SCALE GENOMIC DNA]</scope>
    <source>
        <strain evidence="3">LMG 19866</strain>
    </source>
</reference>
<dbReference type="KEGG" id="slj:EGC82_00955"/>
<proteinExistence type="predicted"/>
<keyword evidence="1" id="KW-1133">Transmembrane helix</keyword>
<evidence type="ECO:0000313" key="2">
    <source>
        <dbReference type="EMBL" id="AZG71459.1"/>
    </source>
</evidence>
<sequence>MTKTSQRNRFRLKFLRALRPWHRRLGLASALFILLLVFTGVAINHSDDFGLDQTPVTQSWLLDYYGIPAPTHVAMFSVLDTPNLPALHVTDNLLWRGKRVIFEGTQTLISASYVTNMLVAIDAQQLYLFDTAGHLQETQNSSTGLPTDLLALAVVDNRVWLNTDAGVYRADEQLIDWQLMAPIKPLSWLIPNLQVDVEFIQRARSAHLNWERVMQDLHSGRLFGALTVWLWDLFALALLLVSLSGFWIWYKQKPPR</sequence>
<keyword evidence="1" id="KW-0812">Transmembrane</keyword>
<keyword evidence="1" id="KW-0472">Membrane</keyword>
<protein>
    <submittedName>
        <fullName evidence="2">PepSY domain-containing protein</fullName>
    </submittedName>
</protein>
<gene>
    <name evidence="2" type="ORF">EGC82_00955</name>
</gene>
<evidence type="ECO:0000313" key="3">
    <source>
        <dbReference type="Proteomes" id="UP000278035"/>
    </source>
</evidence>
<dbReference type="EMBL" id="CP034015">
    <property type="protein sequence ID" value="AZG71459.1"/>
    <property type="molecule type" value="Genomic_DNA"/>
</dbReference>
<dbReference type="InterPro" id="IPR005625">
    <property type="entry name" value="PepSY-ass_TM"/>
</dbReference>
<dbReference type="PANTHER" id="PTHR40115">
    <property type="entry name" value="INNER MEMBRANE PROTEIN WITH PEPSY TM HELIX"/>
    <property type="match status" value="1"/>
</dbReference>
<dbReference type="RefSeq" id="WP_124729108.1">
    <property type="nucleotide sequence ID" value="NZ_CBCSKC010000017.1"/>
</dbReference>
<dbReference type="Pfam" id="PF03929">
    <property type="entry name" value="PepSY_TM"/>
    <property type="match status" value="1"/>
</dbReference>
<accession>A0A3G8LPL7</accession>
<evidence type="ECO:0000256" key="1">
    <source>
        <dbReference type="SAM" id="Phobius"/>
    </source>
</evidence>
<name>A0A3G8LPL7_9GAMM</name>
<organism evidence="2 3">
    <name type="scientific">Shewanella livingstonensis</name>
    <dbReference type="NCBI Taxonomy" id="150120"/>
    <lineage>
        <taxon>Bacteria</taxon>
        <taxon>Pseudomonadati</taxon>
        <taxon>Pseudomonadota</taxon>
        <taxon>Gammaproteobacteria</taxon>
        <taxon>Alteromonadales</taxon>
        <taxon>Shewanellaceae</taxon>
        <taxon>Shewanella</taxon>
    </lineage>
</organism>
<dbReference type="OrthoDB" id="9204737at2"/>
<dbReference type="AlphaFoldDB" id="A0A3G8LPL7"/>
<dbReference type="PANTHER" id="PTHR40115:SF1">
    <property type="entry name" value="INNER MEMBRANE PROTEIN WITH PEPSY TM HELIX"/>
    <property type="match status" value="1"/>
</dbReference>
<keyword evidence="3" id="KW-1185">Reference proteome</keyword>
<dbReference type="Proteomes" id="UP000278035">
    <property type="component" value="Chromosome"/>
</dbReference>